<gene>
    <name evidence="2" type="ORF">FGO68_gene13569</name>
</gene>
<evidence type="ECO:0000256" key="1">
    <source>
        <dbReference type="SAM" id="MobiDB-lite"/>
    </source>
</evidence>
<dbReference type="Proteomes" id="UP000785679">
    <property type="component" value="Unassembled WGS sequence"/>
</dbReference>
<feature type="region of interest" description="Disordered" evidence="1">
    <location>
        <begin position="161"/>
        <end position="216"/>
    </location>
</feature>
<keyword evidence="3" id="KW-1185">Reference proteome</keyword>
<organism evidence="2 3">
    <name type="scientific">Halteria grandinella</name>
    <dbReference type="NCBI Taxonomy" id="5974"/>
    <lineage>
        <taxon>Eukaryota</taxon>
        <taxon>Sar</taxon>
        <taxon>Alveolata</taxon>
        <taxon>Ciliophora</taxon>
        <taxon>Intramacronucleata</taxon>
        <taxon>Spirotrichea</taxon>
        <taxon>Stichotrichia</taxon>
        <taxon>Sporadotrichida</taxon>
        <taxon>Halteriidae</taxon>
        <taxon>Halteria</taxon>
    </lineage>
</organism>
<proteinExistence type="predicted"/>
<evidence type="ECO:0000313" key="2">
    <source>
        <dbReference type="EMBL" id="TNV79351.1"/>
    </source>
</evidence>
<dbReference type="EMBL" id="RRYP01009030">
    <property type="protein sequence ID" value="TNV79351.1"/>
    <property type="molecule type" value="Genomic_DNA"/>
</dbReference>
<name>A0A8J8NPY0_HALGN</name>
<evidence type="ECO:0000313" key="3">
    <source>
        <dbReference type="Proteomes" id="UP000785679"/>
    </source>
</evidence>
<sequence length="433" mass="47894">MQERIHGYNCYRSEVQTNIPPQYTKYESYQHFYKTTIIEDEFERDSEFDLQQEQEAAAIIKEELTKSKYLNDDELTNFTDLNYPEAKLLYIISEMNAGKLIDPREKIFLKKQLLMSKSQDDPIMKIYAQTVLISPFVASVDALIDSLIGLARPYINSPVTPPTLSAHHQQSSGSEANTQPNEDKHQQEELLSPGGTTTDGGAINISCEEASPPSAKNKMLTISRGYSRKEQRHMDLLLSSQEENLNTGASGVPNQTNCHQGGIMQGNNAEIAINNHFQFTLNESTSADQFSSSPSMLKAEVQMSLHMRRMLSDSSHKGHEIIEDGSKGGLSVKLKQIQGGLYSFGMHSGAEPNCSPKELKGSLEGCIGGQVIDFSSMESNDNGFTNITTTLGSSPEKNVLQMSDKGQESPGFIKNQQQSFKFTSFNTQGGSGE</sequence>
<accession>A0A8J8NPY0</accession>
<feature type="compositionally biased region" description="Polar residues" evidence="1">
    <location>
        <begin position="162"/>
        <end position="180"/>
    </location>
</feature>
<comment type="caution">
    <text evidence="2">The sequence shown here is derived from an EMBL/GenBank/DDBJ whole genome shotgun (WGS) entry which is preliminary data.</text>
</comment>
<feature type="region of interest" description="Disordered" evidence="1">
    <location>
        <begin position="390"/>
        <end position="418"/>
    </location>
</feature>
<protein>
    <submittedName>
        <fullName evidence="2">Uncharacterized protein</fullName>
    </submittedName>
</protein>
<reference evidence="2" key="1">
    <citation type="submission" date="2019-06" db="EMBL/GenBank/DDBJ databases">
        <authorList>
            <person name="Zheng W."/>
        </authorList>
    </citation>
    <scope>NUCLEOTIDE SEQUENCE</scope>
    <source>
        <strain evidence="2">QDHG01</strain>
    </source>
</reference>
<dbReference type="AlphaFoldDB" id="A0A8J8NPY0"/>